<feature type="coiled-coil region" evidence="9">
    <location>
        <begin position="123"/>
        <end position="152"/>
    </location>
</feature>
<dbReference type="PANTHER" id="PTHR24421">
    <property type="entry name" value="NITRATE/NITRITE SENSOR PROTEIN NARX-RELATED"/>
    <property type="match status" value="1"/>
</dbReference>
<dbReference type="PANTHER" id="PTHR24421:SF10">
    <property type="entry name" value="NITRATE_NITRITE SENSOR PROTEIN NARQ"/>
    <property type="match status" value="1"/>
</dbReference>
<feature type="domain" description="Signal transduction histidine kinase subgroup 3 dimerisation and phosphoacceptor" evidence="12">
    <location>
        <begin position="142"/>
        <end position="207"/>
    </location>
</feature>
<evidence type="ECO:0000256" key="1">
    <source>
        <dbReference type="ARBA" id="ARBA00000085"/>
    </source>
</evidence>
<keyword evidence="8" id="KW-0902">Two-component regulatory system</keyword>
<evidence type="ECO:0000256" key="10">
    <source>
        <dbReference type="SAM" id="Phobius"/>
    </source>
</evidence>
<comment type="catalytic activity">
    <reaction evidence="1">
        <text>ATP + protein L-histidine = ADP + protein N-phospho-L-histidine.</text>
        <dbReference type="EC" id="2.7.13.3"/>
    </reaction>
</comment>
<dbReference type="EC" id="2.7.13.3" evidence="2"/>
<evidence type="ECO:0000313" key="13">
    <source>
        <dbReference type="EMBL" id="MBL7252942.1"/>
    </source>
</evidence>
<organism evidence="13 14">
    <name type="scientific">Paractinoplanes lichenicola</name>
    <dbReference type="NCBI Taxonomy" id="2802976"/>
    <lineage>
        <taxon>Bacteria</taxon>
        <taxon>Bacillati</taxon>
        <taxon>Actinomycetota</taxon>
        <taxon>Actinomycetes</taxon>
        <taxon>Micromonosporales</taxon>
        <taxon>Micromonosporaceae</taxon>
        <taxon>Paractinoplanes</taxon>
    </lineage>
</organism>
<keyword evidence="5" id="KW-0547">Nucleotide-binding</keyword>
<evidence type="ECO:0000259" key="12">
    <source>
        <dbReference type="Pfam" id="PF07730"/>
    </source>
</evidence>
<feature type="domain" description="Histidine kinase/HSP90-like ATPase" evidence="11">
    <location>
        <begin position="255"/>
        <end position="343"/>
    </location>
</feature>
<keyword evidence="4" id="KW-0808">Transferase</keyword>
<evidence type="ECO:0000256" key="8">
    <source>
        <dbReference type="ARBA" id="ARBA00023012"/>
    </source>
</evidence>
<dbReference type="SUPFAM" id="SSF55874">
    <property type="entry name" value="ATPase domain of HSP90 chaperone/DNA topoisomerase II/histidine kinase"/>
    <property type="match status" value="1"/>
</dbReference>
<reference evidence="13 14" key="1">
    <citation type="submission" date="2021-01" db="EMBL/GenBank/DDBJ databases">
        <title>Actinoplanes sp. nov. LDG1-01 isolated from lichen.</title>
        <authorList>
            <person name="Saeng-In P."/>
            <person name="Phongsopitanun W."/>
            <person name="Kanchanasin P."/>
            <person name="Yuki M."/>
            <person name="Kudo T."/>
            <person name="Ohkuma M."/>
            <person name="Tanasupawat S."/>
        </authorList>
    </citation>
    <scope>NUCLEOTIDE SEQUENCE [LARGE SCALE GENOMIC DNA]</scope>
    <source>
        <strain evidence="13 14">LDG1-01</strain>
    </source>
</reference>
<keyword evidence="14" id="KW-1185">Reference proteome</keyword>
<evidence type="ECO:0000256" key="2">
    <source>
        <dbReference type="ARBA" id="ARBA00012438"/>
    </source>
</evidence>
<evidence type="ECO:0000313" key="14">
    <source>
        <dbReference type="Proteomes" id="UP000598996"/>
    </source>
</evidence>
<feature type="transmembrane region" description="Helical" evidence="10">
    <location>
        <begin position="66"/>
        <end position="88"/>
    </location>
</feature>
<name>A0ABS1VGQ9_9ACTN</name>
<dbReference type="EMBL" id="JAENHO010000001">
    <property type="protein sequence ID" value="MBL7252942.1"/>
    <property type="molecule type" value="Genomic_DNA"/>
</dbReference>
<evidence type="ECO:0000256" key="4">
    <source>
        <dbReference type="ARBA" id="ARBA00022679"/>
    </source>
</evidence>
<dbReference type="Pfam" id="PF02518">
    <property type="entry name" value="HATPase_c"/>
    <property type="match status" value="1"/>
</dbReference>
<dbReference type="InterPro" id="IPR011712">
    <property type="entry name" value="Sig_transdc_His_kin_sub3_dim/P"/>
</dbReference>
<sequence>MLVAIVAATVQCAAFPLAVRRPWLATLLQFAGVALAAWARPLPEAALVVLAAHVGWIGLRHTWRTAVVVWWSSVLLTLILALLGPATVFTDDEATLILFPLNAMLVLFAAMAWRQRGAVHRQLAAARRDVEVEQAQRALVEERNRIARELHDIVAHSMAVIHMQATSASYRLRDLDAPARAEFGRIAAGTRSAMHEMRGLLALLRDEADDATLRPAPDLRHLAELAESARLGGVPVTLDVPAGLTAVPGPLGLTAYRIVQESLSNVIRHAPGAATRVTVTLTADELLVEVVNELPAQTPRPIEVGARASHGLVGMRERARLAGGTLETGPRPDGGYRVAFSVPV</sequence>
<comment type="caution">
    <text evidence="13">The sequence shown here is derived from an EMBL/GenBank/DDBJ whole genome shotgun (WGS) entry which is preliminary data.</text>
</comment>
<evidence type="ECO:0000256" key="3">
    <source>
        <dbReference type="ARBA" id="ARBA00022553"/>
    </source>
</evidence>
<accession>A0ABS1VGQ9</accession>
<evidence type="ECO:0000256" key="9">
    <source>
        <dbReference type="SAM" id="Coils"/>
    </source>
</evidence>
<dbReference type="CDD" id="cd16917">
    <property type="entry name" value="HATPase_UhpB-NarQ-NarX-like"/>
    <property type="match status" value="1"/>
</dbReference>
<evidence type="ECO:0000256" key="7">
    <source>
        <dbReference type="ARBA" id="ARBA00022840"/>
    </source>
</evidence>
<keyword evidence="7" id="KW-0067">ATP-binding</keyword>
<proteinExistence type="predicted"/>
<keyword evidence="10" id="KW-1133">Transmembrane helix</keyword>
<dbReference type="InterPro" id="IPR003594">
    <property type="entry name" value="HATPase_dom"/>
</dbReference>
<keyword evidence="10" id="KW-0812">Transmembrane</keyword>
<evidence type="ECO:0000256" key="6">
    <source>
        <dbReference type="ARBA" id="ARBA00022777"/>
    </source>
</evidence>
<keyword evidence="3" id="KW-0597">Phosphoprotein</keyword>
<evidence type="ECO:0000259" key="11">
    <source>
        <dbReference type="Pfam" id="PF02518"/>
    </source>
</evidence>
<dbReference type="Pfam" id="PF07730">
    <property type="entry name" value="HisKA_3"/>
    <property type="match status" value="1"/>
</dbReference>
<protein>
    <recommendedName>
        <fullName evidence="2">histidine kinase</fullName>
        <ecNumber evidence="2">2.7.13.3</ecNumber>
    </recommendedName>
</protein>
<dbReference type="InterPro" id="IPR050482">
    <property type="entry name" value="Sensor_HK_TwoCompSys"/>
</dbReference>
<keyword evidence="9" id="KW-0175">Coiled coil</keyword>
<evidence type="ECO:0000256" key="5">
    <source>
        <dbReference type="ARBA" id="ARBA00022741"/>
    </source>
</evidence>
<keyword evidence="10" id="KW-0472">Membrane</keyword>
<dbReference type="Proteomes" id="UP000598996">
    <property type="component" value="Unassembled WGS sequence"/>
</dbReference>
<dbReference type="RefSeq" id="WP_202989287.1">
    <property type="nucleotide sequence ID" value="NZ_JAENHO010000001.1"/>
</dbReference>
<gene>
    <name evidence="13" type="ORF">JKJ07_01315</name>
</gene>
<keyword evidence="6" id="KW-0418">Kinase</keyword>
<dbReference type="InterPro" id="IPR036890">
    <property type="entry name" value="HATPase_C_sf"/>
</dbReference>
<feature type="transmembrane region" description="Helical" evidence="10">
    <location>
        <begin position="94"/>
        <end position="113"/>
    </location>
</feature>
<dbReference type="Gene3D" id="1.20.5.1930">
    <property type="match status" value="1"/>
</dbReference>
<dbReference type="Gene3D" id="3.30.565.10">
    <property type="entry name" value="Histidine kinase-like ATPase, C-terminal domain"/>
    <property type="match status" value="1"/>
</dbReference>